<organism evidence="1 2">
    <name type="scientific">Aldrovandia affinis</name>
    <dbReference type="NCBI Taxonomy" id="143900"/>
    <lineage>
        <taxon>Eukaryota</taxon>
        <taxon>Metazoa</taxon>
        <taxon>Chordata</taxon>
        <taxon>Craniata</taxon>
        <taxon>Vertebrata</taxon>
        <taxon>Euteleostomi</taxon>
        <taxon>Actinopterygii</taxon>
        <taxon>Neopterygii</taxon>
        <taxon>Teleostei</taxon>
        <taxon>Notacanthiformes</taxon>
        <taxon>Halosauridae</taxon>
        <taxon>Aldrovandia</taxon>
    </lineage>
</organism>
<proteinExistence type="predicted"/>
<protein>
    <submittedName>
        <fullName evidence="1">Uncharacterized protein</fullName>
    </submittedName>
</protein>
<evidence type="ECO:0000313" key="2">
    <source>
        <dbReference type="Proteomes" id="UP001221898"/>
    </source>
</evidence>
<keyword evidence="2" id="KW-1185">Reference proteome</keyword>
<evidence type="ECO:0000313" key="1">
    <source>
        <dbReference type="EMBL" id="KAJ8386842.1"/>
    </source>
</evidence>
<dbReference type="EMBL" id="JAINUG010000222">
    <property type="protein sequence ID" value="KAJ8386842.1"/>
    <property type="molecule type" value="Genomic_DNA"/>
</dbReference>
<dbReference type="Proteomes" id="UP001221898">
    <property type="component" value="Unassembled WGS sequence"/>
</dbReference>
<sequence>MSGIGLLEWRGPVKRVLTGGRGQDGSVERTLRPGRAFKRASCAVRWGRLDLQPSLVISSSANCQTAASVHVREGKVGGGWAVVGHCAMGSLNLRSAGNAWTSRAACSADDIISVPGLYQPHVPVSRLTRGLPCRASSSPLSRGPQGGWTVLAAVTAGSTPQPIVATRRSKGAFVSLT</sequence>
<comment type="caution">
    <text evidence="1">The sequence shown here is derived from an EMBL/GenBank/DDBJ whole genome shotgun (WGS) entry which is preliminary data.</text>
</comment>
<accession>A0AAD7RMT7</accession>
<reference evidence="1" key="1">
    <citation type="journal article" date="2023" name="Science">
        <title>Genome structures resolve the early diversification of teleost fishes.</title>
        <authorList>
            <person name="Parey E."/>
            <person name="Louis A."/>
            <person name="Montfort J."/>
            <person name="Bouchez O."/>
            <person name="Roques C."/>
            <person name="Iampietro C."/>
            <person name="Lluch J."/>
            <person name="Castinel A."/>
            <person name="Donnadieu C."/>
            <person name="Desvignes T."/>
            <person name="Floi Bucao C."/>
            <person name="Jouanno E."/>
            <person name="Wen M."/>
            <person name="Mejri S."/>
            <person name="Dirks R."/>
            <person name="Jansen H."/>
            <person name="Henkel C."/>
            <person name="Chen W.J."/>
            <person name="Zahm M."/>
            <person name="Cabau C."/>
            <person name="Klopp C."/>
            <person name="Thompson A.W."/>
            <person name="Robinson-Rechavi M."/>
            <person name="Braasch I."/>
            <person name="Lecointre G."/>
            <person name="Bobe J."/>
            <person name="Postlethwait J.H."/>
            <person name="Berthelot C."/>
            <person name="Roest Crollius H."/>
            <person name="Guiguen Y."/>
        </authorList>
    </citation>
    <scope>NUCLEOTIDE SEQUENCE</scope>
    <source>
        <strain evidence="1">NC1722</strain>
    </source>
</reference>
<name>A0AAD7RMT7_9TELE</name>
<dbReference type="AlphaFoldDB" id="A0AAD7RMT7"/>
<gene>
    <name evidence="1" type="ORF">AAFF_G00166370</name>
</gene>